<dbReference type="InterPro" id="IPR000719">
    <property type="entry name" value="Prot_kinase_dom"/>
</dbReference>
<dbReference type="EMBL" id="PKMF04001102">
    <property type="protein sequence ID" value="KAK7814416.1"/>
    <property type="molecule type" value="Genomic_DNA"/>
</dbReference>
<reference evidence="4 5" key="1">
    <citation type="journal article" date="2018" name="Sci. Data">
        <title>The draft genome sequence of cork oak.</title>
        <authorList>
            <person name="Ramos A.M."/>
            <person name="Usie A."/>
            <person name="Barbosa P."/>
            <person name="Barros P.M."/>
            <person name="Capote T."/>
            <person name="Chaves I."/>
            <person name="Simoes F."/>
            <person name="Abreu I."/>
            <person name="Carrasquinho I."/>
            <person name="Faro C."/>
            <person name="Guimaraes J.B."/>
            <person name="Mendonca D."/>
            <person name="Nobrega F."/>
            <person name="Rodrigues L."/>
            <person name="Saibo N.J.M."/>
            <person name="Varela M.C."/>
            <person name="Egas C."/>
            <person name="Matos J."/>
            <person name="Miguel C.M."/>
            <person name="Oliveira M.M."/>
            <person name="Ricardo C.P."/>
            <person name="Goncalves S."/>
        </authorList>
    </citation>
    <scope>NUCLEOTIDE SEQUENCE [LARGE SCALE GENOMIC DNA]</scope>
    <source>
        <strain evidence="5">cv. HL8</strain>
    </source>
</reference>
<keyword evidence="2" id="KW-0472">Membrane</keyword>
<dbReference type="Gene3D" id="3.30.200.20">
    <property type="entry name" value="Phosphorylase Kinase, domain 1"/>
    <property type="match status" value="1"/>
</dbReference>
<evidence type="ECO:0000313" key="4">
    <source>
        <dbReference type="EMBL" id="KAK7814416.1"/>
    </source>
</evidence>
<comment type="caution">
    <text evidence="4">The sequence shown here is derived from an EMBL/GenBank/DDBJ whole genome shotgun (WGS) entry which is preliminary data.</text>
</comment>
<dbReference type="SUPFAM" id="SSF56112">
    <property type="entry name" value="Protein kinase-like (PK-like)"/>
    <property type="match status" value="1"/>
</dbReference>
<evidence type="ECO:0000313" key="5">
    <source>
        <dbReference type="Proteomes" id="UP000237347"/>
    </source>
</evidence>
<dbReference type="AlphaFoldDB" id="A0AAW0IJP7"/>
<proteinExistence type="predicted"/>
<sequence length="366" mass="42373">FWNKRECPCQNEMEFSVKKYSWRELELLTDSFSEENFIGNSIGGKLSKVKRLLPKFVRFESQNRDIANRHANYSLTRLESECTFLTHPDGMNHPNLVKLIGYCCEVEDHHLGVVYDLRSKDTLLNLIDKDDLNWNQRMQLALAIARVLEYLHCHNPLYQLCFVHPALIMLDQDSNPVLFDFFMLSGGIIGDKQFVSSRDKSHFWYLPYLDIYFNGSGLISKRAFSGENWKDETEQPLIWASDQYDMKLKSGFQPNDCHLVHESLKAEPGFHDLDGVALTKMIFHCMNFYSVKRPTMSQIVQCLQGLHVFNGDFGVVEGLLQGWDSYTFPGKKKSSKWKGCLKIACLCMKDDEIDQGNKKDAQQIKH</sequence>
<accession>A0AAW0IJP7</accession>
<dbReference type="InterPro" id="IPR001245">
    <property type="entry name" value="Ser-Thr/Tyr_kinase_cat_dom"/>
</dbReference>
<keyword evidence="5" id="KW-1185">Reference proteome</keyword>
<dbReference type="Pfam" id="PF07714">
    <property type="entry name" value="PK_Tyr_Ser-Thr"/>
    <property type="match status" value="1"/>
</dbReference>
<organism evidence="4 5">
    <name type="scientific">Quercus suber</name>
    <name type="common">Cork oak</name>
    <dbReference type="NCBI Taxonomy" id="58331"/>
    <lineage>
        <taxon>Eukaryota</taxon>
        <taxon>Viridiplantae</taxon>
        <taxon>Streptophyta</taxon>
        <taxon>Embryophyta</taxon>
        <taxon>Tracheophyta</taxon>
        <taxon>Spermatophyta</taxon>
        <taxon>Magnoliopsida</taxon>
        <taxon>eudicotyledons</taxon>
        <taxon>Gunneridae</taxon>
        <taxon>Pentapetalae</taxon>
        <taxon>rosids</taxon>
        <taxon>fabids</taxon>
        <taxon>Fagales</taxon>
        <taxon>Fagaceae</taxon>
        <taxon>Quercus</taxon>
    </lineage>
</organism>
<dbReference type="GO" id="GO:0005886">
    <property type="term" value="C:plasma membrane"/>
    <property type="evidence" value="ECO:0007669"/>
    <property type="project" value="UniProtKB-SubCell"/>
</dbReference>
<dbReference type="InterPro" id="IPR011009">
    <property type="entry name" value="Kinase-like_dom_sf"/>
</dbReference>
<comment type="subcellular location">
    <subcellularLocation>
        <location evidence="1">Cell membrane</location>
    </subcellularLocation>
</comment>
<dbReference type="PANTHER" id="PTHR45621">
    <property type="entry name" value="OS01G0588500 PROTEIN-RELATED"/>
    <property type="match status" value="1"/>
</dbReference>
<dbReference type="GO" id="GO:0005524">
    <property type="term" value="F:ATP binding"/>
    <property type="evidence" value="ECO:0007669"/>
    <property type="project" value="InterPro"/>
</dbReference>
<dbReference type="Proteomes" id="UP000237347">
    <property type="component" value="Unassembled WGS sequence"/>
</dbReference>
<protein>
    <submittedName>
        <fullName evidence="4">Serine/threonine-protein kinase pbl21</fullName>
    </submittedName>
</protein>
<evidence type="ECO:0000256" key="2">
    <source>
        <dbReference type="ARBA" id="ARBA00022475"/>
    </source>
</evidence>
<feature type="non-terminal residue" evidence="4">
    <location>
        <position position="1"/>
    </location>
</feature>
<feature type="domain" description="Protein kinase" evidence="3">
    <location>
        <begin position="32"/>
        <end position="310"/>
    </location>
</feature>
<dbReference type="PROSITE" id="PS50011">
    <property type="entry name" value="PROTEIN_KINASE_DOM"/>
    <property type="match status" value="1"/>
</dbReference>
<dbReference type="SMART" id="SM00220">
    <property type="entry name" value="S_TKc"/>
    <property type="match status" value="1"/>
</dbReference>
<dbReference type="Gene3D" id="1.10.510.10">
    <property type="entry name" value="Transferase(Phosphotransferase) domain 1"/>
    <property type="match status" value="1"/>
</dbReference>
<keyword evidence="4" id="KW-0808">Transferase</keyword>
<keyword evidence="4" id="KW-0418">Kinase</keyword>
<dbReference type="GO" id="GO:0004672">
    <property type="term" value="F:protein kinase activity"/>
    <property type="evidence" value="ECO:0007669"/>
    <property type="project" value="InterPro"/>
</dbReference>
<dbReference type="InterPro" id="IPR050823">
    <property type="entry name" value="Plant_Ser_Thr_Prot_Kinase"/>
</dbReference>
<gene>
    <name evidence="4" type="primary">PBL21_2</name>
    <name evidence="4" type="ORF">CFP56_003173</name>
</gene>
<keyword evidence="2" id="KW-1003">Cell membrane</keyword>
<evidence type="ECO:0000256" key="1">
    <source>
        <dbReference type="ARBA" id="ARBA00004236"/>
    </source>
</evidence>
<name>A0AAW0IJP7_QUESU</name>
<evidence type="ECO:0000259" key="3">
    <source>
        <dbReference type="PROSITE" id="PS50011"/>
    </source>
</evidence>